<evidence type="ECO:0000313" key="2">
    <source>
        <dbReference type="Proteomes" id="UP000664859"/>
    </source>
</evidence>
<feature type="non-terminal residue" evidence="1">
    <location>
        <position position="90"/>
    </location>
</feature>
<keyword evidence="2" id="KW-1185">Reference proteome</keyword>
<gene>
    <name evidence="1" type="ORF">JKP88DRAFT_153010</name>
</gene>
<dbReference type="AlphaFoldDB" id="A0A835YTX7"/>
<protein>
    <submittedName>
        <fullName evidence="1">Uncharacterized protein</fullName>
    </submittedName>
</protein>
<sequence>MHGSKHRMTDGYGCGQYVPSDKAFYNMHTARPGDHRRPTNQTYRRDNSLVGIETHRSDISYGHTVARISTGPNAERLATLHATMLTSGEV</sequence>
<comment type="caution">
    <text evidence="1">The sequence shown here is derived from an EMBL/GenBank/DDBJ whole genome shotgun (WGS) entry which is preliminary data.</text>
</comment>
<dbReference type="Proteomes" id="UP000664859">
    <property type="component" value="Unassembled WGS sequence"/>
</dbReference>
<accession>A0A835YTX7</accession>
<reference evidence="1" key="1">
    <citation type="submission" date="2021-02" db="EMBL/GenBank/DDBJ databases">
        <title>First Annotated Genome of the Yellow-green Alga Tribonema minus.</title>
        <authorList>
            <person name="Mahan K.M."/>
        </authorList>
    </citation>
    <scope>NUCLEOTIDE SEQUENCE</scope>
    <source>
        <strain evidence="1">UTEX B ZZ1240</strain>
    </source>
</reference>
<proteinExistence type="predicted"/>
<organism evidence="1 2">
    <name type="scientific">Tribonema minus</name>
    <dbReference type="NCBI Taxonomy" id="303371"/>
    <lineage>
        <taxon>Eukaryota</taxon>
        <taxon>Sar</taxon>
        <taxon>Stramenopiles</taxon>
        <taxon>Ochrophyta</taxon>
        <taxon>PX clade</taxon>
        <taxon>Xanthophyceae</taxon>
        <taxon>Tribonematales</taxon>
        <taxon>Tribonemataceae</taxon>
        <taxon>Tribonema</taxon>
    </lineage>
</organism>
<dbReference type="OrthoDB" id="10489417at2759"/>
<dbReference type="EMBL" id="JAFCMP010000334">
    <property type="protein sequence ID" value="KAG5181236.1"/>
    <property type="molecule type" value="Genomic_DNA"/>
</dbReference>
<evidence type="ECO:0000313" key="1">
    <source>
        <dbReference type="EMBL" id="KAG5181236.1"/>
    </source>
</evidence>
<name>A0A835YTX7_9STRA</name>